<comment type="similarity">
    <text evidence="2 7 8">Belongs to the peptidase C12 family.</text>
</comment>
<dbReference type="InterPro" id="IPR038765">
    <property type="entry name" value="Papain-like_cys_pep_sf"/>
</dbReference>
<evidence type="ECO:0000313" key="10">
    <source>
        <dbReference type="EMBL" id="KAH6874881.1"/>
    </source>
</evidence>
<dbReference type="Proteomes" id="UP000777438">
    <property type="component" value="Unassembled WGS sequence"/>
</dbReference>
<reference evidence="10 11" key="1">
    <citation type="journal article" date="2021" name="Nat. Commun.">
        <title>Genetic determinants of endophytism in the Arabidopsis root mycobiome.</title>
        <authorList>
            <person name="Mesny F."/>
            <person name="Miyauchi S."/>
            <person name="Thiergart T."/>
            <person name="Pickel B."/>
            <person name="Atanasova L."/>
            <person name="Karlsson M."/>
            <person name="Huettel B."/>
            <person name="Barry K.W."/>
            <person name="Haridas S."/>
            <person name="Chen C."/>
            <person name="Bauer D."/>
            <person name="Andreopoulos W."/>
            <person name="Pangilinan J."/>
            <person name="LaButti K."/>
            <person name="Riley R."/>
            <person name="Lipzen A."/>
            <person name="Clum A."/>
            <person name="Drula E."/>
            <person name="Henrissat B."/>
            <person name="Kohler A."/>
            <person name="Grigoriev I.V."/>
            <person name="Martin F.M."/>
            <person name="Hacquard S."/>
        </authorList>
    </citation>
    <scope>NUCLEOTIDE SEQUENCE [LARGE SCALE GENOMIC DNA]</scope>
    <source>
        <strain evidence="10 11">MPI-CAGE-CH-0241</strain>
    </source>
</reference>
<keyword evidence="11" id="KW-1185">Reference proteome</keyword>
<sequence length="230" mass="25307">MEYAQHFTPLESDPGIFSQLAAELGLSPSLAFVDIPSLEPEFLPSPALAAILLFPTAEDYETCRIKDNSSEPQGIRDEGEGQVVWYHQTINNACGLYATLHALSNGPARGYLEPLSFMGKLLHMSDEERTRELETSDELKHVYQRAAQRGSSRPPDDPQEEVDYHFVCLVTSNGRLHELDGDRTGPVDRGAVSDGDGALGETGLRVIRERLEAGEANLGFSLMALVHRVE</sequence>
<dbReference type="GO" id="GO:0005737">
    <property type="term" value="C:cytoplasm"/>
    <property type="evidence" value="ECO:0007669"/>
    <property type="project" value="TreeGrafter"/>
</dbReference>
<feature type="active site" description="Proton donor" evidence="7">
    <location>
        <position position="165"/>
    </location>
</feature>
<dbReference type="PRINTS" id="PR00707">
    <property type="entry name" value="UBCTHYDRLASE"/>
</dbReference>
<dbReference type="OrthoDB" id="427186at2759"/>
<dbReference type="EC" id="3.4.19.12" evidence="8"/>
<evidence type="ECO:0000256" key="5">
    <source>
        <dbReference type="ARBA" id="ARBA00022801"/>
    </source>
</evidence>
<evidence type="ECO:0000256" key="2">
    <source>
        <dbReference type="ARBA" id="ARBA00009326"/>
    </source>
</evidence>
<evidence type="ECO:0000256" key="7">
    <source>
        <dbReference type="PROSITE-ProRule" id="PRU01393"/>
    </source>
</evidence>
<evidence type="ECO:0000313" key="11">
    <source>
        <dbReference type="Proteomes" id="UP000777438"/>
    </source>
</evidence>
<dbReference type="GO" id="GO:0004843">
    <property type="term" value="F:cysteine-type deubiquitinase activity"/>
    <property type="evidence" value="ECO:0007669"/>
    <property type="project" value="UniProtKB-UniRule"/>
</dbReference>
<dbReference type="PANTHER" id="PTHR10589">
    <property type="entry name" value="UBIQUITIN CARBOXYL-TERMINAL HYDROLASE"/>
    <property type="match status" value="1"/>
</dbReference>
<dbReference type="Pfam" id="PF01088">
    <property type="entry name" value="Peptidase_C12"/>
    <property type="match status" value="1"/>
</dbReference>
<dbReference type="SUPFAM" id="SSF54001">
    <property type="entry name" value="Cysteine proteinases"/>
    <property type="match status" value="1"/>
</dbReference>
<keyword evidence="6 7" id="KW-0788">Thiol protease</keyword>
<feature type="site" description="Important for enzyme activity" evidence="7">
    <location>
        <position position="180"/>
    </location>
</feature>
<comment type="catalytic activity">
    <reaction evidence="1 7 8">
        <text>Thiol-dependent hydrolysis of ester, thioester, amide, peptide and isopeptide bonds formed by the C-terminal Gly of ubiquitin (a 76-residue protein attached to proteins as an intracellular targeting signal).</text>
        <dbReference type="EC" id="3.4.19.12"/>
    </reaction>
</comment>
<keyword evidence="4 7" id="KW-0833">Ubl conjugation pathway</keyword>
<dbReference type="InterPro" id="IPR001578">
    <property type="entry name" value="Peptidase_C12_UCH"/>
</dbReference>
<gene>
    <name evidence="10" type="ORF">B0T10DRAFT_414814</name>
</gene>
<keyword evidence="5 7" id="KW-0378">Hydrolase</keyword>
<proteinExistence type="inferred from homology"/>
<keyword evidence="3 7" id="KW-0645">Protease</keyword>
<dbReference type="GO" id="GO:0016579">
    <property type="term" value="P:protein deubiquitination"/>
    <property type="evidence" value="ECO:0007669"/>
    <property type="project" value="TreeGrafter"/>
</dbReference>
<evidence type="ECO:0000256" key="8">
    <source>
        <dbReference type="RuleBase" id="RU361215"/>
    </source>
</evidence>
<evidence type="ECO:0000256" key="6">
    <source>
        <dbReference type="ARBA" id="ARBA00022807"/>
    </source>
</evidence>
<accession>A0A9P8VU06</accession>
<evidence type="ECO:0000256" key="1">
    <source>
        <dbReference type="ARBA" id="ARBA00000707"/>
    </source>
</evidence>
<feature type="active site" description="Nucleophile" evidence="7">
    <location>
        <position position="94"/>
    </location>
</feature>
<dbReference type="Gene3D" id="3.40.532.10">
    <property type="entry name" value="Peptidase C12, ubiquitin carboxyl-terminal hydrolase"/>
    <property type="match status" value="1"/>
</dbReference>
<feature type="domain" description="UCH catalytic" evidence="9">
    <location>
        <begin position="6"/>
        <end position="227"/>
    </location>
</feature>
<organism evidence="10 11">
    <name type="scientific">Thelonectria olida</name>
    <dbReference type="NCBI Taxonomy" id="1576542"/>
    <lineage>
        <taxon>Eukaryota</taxon>
        <taxon>Fungi</taxon>
        <taxon>Dikarya</taxon>
        <taxon>Ascomycota</taxon>
        <taxon>Pezizomycotina</taxon>
        <taxon>Sordariomycetes</taxon>
        <taxon>Hypocreomycetidae</taxon>
        <taxon>Hypocreales</taxon>
        <taxon>Nectriaceae</taxon>
        <taxon>Thelonectria</taxon>
    </lineage>
</organism>
<name>A0A9P8VU06_9HYPO</name>
<feature type="site" description="Transition state stabilizer" evidence="7">
    <location>
        <position position="88"/>
    </location>
</feature>
<dbReference type="EMBL" id="JAGPYM010000036">
    <property type="protein sequence ID" value="KAH6874881.1"/>
    <property type="molecule type" value="Genomic_DNA"/>
</dbReference>
<dbReference type="PANTHER" id="PTHR10589:SF17">
    <property type="entry name" value="UBIQUITIN CARBOXYL-TERMINAL HYDROLASE"/>
    <property type="match status" value="1"/>
</dbReference>
<dbReference type="AlphaFoldDB" id="A0A9P8VU06"/>
<comment type="caution">
    <text evidence="10">The sequence shown here is derived from an EMBL/GenBank/DDBJ whole genome shotgun (WGS) entry which is preliminary data.</text>
</comment>
<protein>
    <recommendedName>
        <fullName evidence="8">Ubiquitin carboxyl-terminal hydrolase</fullName>
        <ecNumber evidence="8">3.4.19.12</ecNumber>
    </recommendedName>
</protein>
<dbReference type="PROSITE" id="PS52048">
    <property type="entry name" value="UCH_DOMAIN"/>
    <property type="match status" value="1"/>
</dbReference>
<evidence type="ECO:0000256" key="3">
    <source>
        <dbReference type="ARBA" id="ARBA00022670"/>
    </source>
</evidence>
<dbReference type="GO" id="GO:0006511">
    <property type="term" value="P:ubiquitin-dependent protein catabolic process"/>
    <property type="evidence" value="ECO:0007669"/>
    <property type="project" value="UniProtKB-UniRule"/>
</dbReference>
<evidence type="ECO:0000259" key="9">
    <source>
        <dbReference type="PROSITE" id="PS52048"/>
    </source>
</evidence>
<dbReference type="InterPro" id="IPR036959">
    <property type="entry name" value="Peptidase_C12_UCH_sf"/>
</dbReference>
<evidence type="ECO:0000256" key="4">
    <source>
        <dbReference type="ARBA" id="ARBA00022786"/>
    </source>
</evidence>